<protein>
    <submittedName>
        <fullName evidence="2">SDR family oxidoreductase</fullName>
    </submittedName>
</protein>
<dbReference type="SUPFAM" id="SSF51735">
    <property type="entry name" value="NAD(P)-binding Rossmann-fold domains"/>
    <property type="match status" value="1"/>
</dbReference>
<reference evidence="2 3" key="1">
    <citation type="submission" date="2023-04" db="EMBL/GenBank/DDBJ databases">
        <title>Funneling lignin-derived compounds into biodiesel using alkali-halophilic Citricoccus sp. P2.</title>
        <authorList>
            <person name="Luo C.-B."/>
        </authorList>
    </citation>
    <scope>NUCLEOTIDE SEQUENCE [LARGE SCALE GENOMIC DNA]</scope>
    <source>
        <strain evidence="2 3">P2</strain>
    </source>
</reference>
<dbReference type="InterPro" id="IPR036291">
    <property type="entry name" value="NAD(P)-bd_dom_sf"/>
</dbReference>
<dbReference type="InterPro" id="IPR050259">
    <property type="entry name" value="SDR"/>
</dbReference>
<gene>
    <name evidence="2" type="ORF">P8192_02495</name>
</gene>
<evidence type="ECO:0000313" key="3">
    <source>
        <dbReference type="Proteomes" id="UP001219037"/>
    </source>
</evidence>
<organism evidence="2 3">
    <name type="scientific">Citricoccus muralis</name>
    <dbReference type="NCBI Taxonomy" id="169134"/>
    <lineage>
        <taxon>Bacteria</taxon>
        <taxon>Bacillati</taxon>
        <taxon>Actinomycetota</taxon>
        <taxon>Actinomycetes</taxon>
        <taxon>Micrococcales</taxon>
        <taxon>Micrococcaceae</taxon>
        <taxon>Citricoccus</taxon>
    </lineage>
</organism>
<dbReference type="EMBL" id="CP121252">
    <property type="protein sequence ID" value="WFP17875.1"/>
    <property type="molecule type" value="Genomic_DNA"/>
</dbReference>
<evidence type="ECO:0000313" key="2">
    <source>
        <dbReference type="EMBL" id="WFP17875.1"/>
    </source>
</evidence>
<dbReference type="Proteomes" id="UP001219037">
    <property type="component" value="Chromosome"/>
</dbReference>
<name>A0ABY8HAZ4_9MICC</name>
<sequence>MDLGLKGRTALVCASTKGLGWASAQALAAEGVRVAVNGRDHARAEAKAAELGESAIGIGGDLTTADGAVDLARQALKELDHIDILVLNGPGPHAGPAVGQGTHDVREALESLVVAPEALMQELLPGMQERRWGRIVLISSSSVVAPLDNLALSNMGRPALVSVMKTLATEVASDGVTLNAVLPGRIATDRVRQVDESTAQRRGVPAEKVLAESVAKIPAGRLGRPEEIAAAVAYLSSEQSAFVTGTTLRVDGGMVPVL</sequence>
<dbReference type="InterPro" id="IPR002347">
    <property type="entry name" value="SDR_fam"/>
</dbReference>
<evidence type="ECO:0000256" key="1">
    <source>
        <dbReference type="ARBA" id="ARBA00006484"/>
    </source>
</evidence>
<keyword evidence="3" id="KW-1185">Reference proteome</keyword>
<dbReference type="Gene3D" id="3.40.50.720">
    <property type="entry name" value="NAD(P)-binding Rossmann-like Domain"/>
    <property type="match status" value="1"/>
</dbReference>
<dbReference type="PANTHER" id="PTHR42879:SF6">
    <property type="entry name" value="NADPH-DEPENDENT REDUCTASE BACG"/>
    <property type="match status" value="1"/>
</dbReference>
<dbReference type="PANTHER" id="PTHR42879">
    <property type="entry name" value="3-OXOACYL-(ACYL-CARRIER-PROTEIN) REDUCTASE"/>
    <property type="match status" value="1"/>
</dbReference>
<accession>A0ABY8HAZ4</accession>
<dbReference type="Pfam" id="PF13561">
    <property type="entry name" value="adh_short_C2"/>
    <property type="match status" value="1"/>
</dbReference>
<dbReference type="PRINTS" id="PR00081">
    <property type="entry name" value="GDHRDH"/>
</dbReference>
<comment type="similarity">
    <text evidence="1">Belongs to the short-chain dehydrogenases/reductases (SDR) family.</text>
</comment>
<proteinExistence type="inferred from homology"/>